<keyword evidence="2" id="KW-1185">Reference proteome</keyword>
<dbReference type="EMBL" id="LUKY01000033">
    <property type="protein sequence ID" value="OIZ94477.1"/>
    <property type="molecule type" value="Genomic_DNA"/>
</dbReference>
<dbReference type="OrthoDB" id="5659936at2"/>
<comment type="caution">
    <text evidence="1">The sequence shown here is derived from an EMBL/GenBank/DDBJ whole genome shotgun (WGS) entry which is preliminary data.</text>
</comment>
<accession>A0A1J8PHC4</accession>
<gene>
    <name evidence="1" type="ORF">A1D18_06480</name>
</gene>
<protein>
    <submittedName>
        <fullName evidence="1">Uncharacterized protein</fullName>
    </submittedName>
</protein>
<organism evidence="1 2">
    <name type="scientific">Candidatus Rickettsiella isopodorum</name>
    <dbReference type="NCBI Taxonomy" id="1225476"/>
    <lineage>
        <taxon>Bacteria</taxon>
        <taxon>Pseudomonadati</taxon>
        <taxon>Pseudomonadota</taxon>
        <taxon>Gammaproteobacteria</taxon>
        <taxon>Legionellales</taxon>
        <taxon>Coxiellaceae</taxon>
        <taxon>Rickettsiella</taxon>
    </lineage>
</organism>
<evidence type="ECO:0000313" key="2">
    <source>
        <dbReference type="Proteomes" id="UP000183924"/>
    </source>
</evidence>
<name>A0A1J8PHC4_9COXI</name>
<evidence type="ECO:0000313" key="1">
    <source>
        <dbReference type="EMBL" id="OIZ94477.1"/>
    </source>
</evidence>
<dbReference type="Proteomes" id="UP000183924">
    <property type="component" value="Unassembled WGS sequence"/>
</dbReference>
<dbReference type="AlphaFoldDB" id="A0A1J8PHC4"/>
<reference evidence="1 2" key="1">
    <citation type="submission" date="2016-03" db="EMBL/GenBank/DDBJ databases">
        <title>Comparative genomics of Rickettsiella.</title>
        <authorList>
            <person name="Chandler C."/>
            <person name="Wang Y."/>
        </authorList>
    </citation>
    <scope>NUCLEOTIDE SEQUENCE [LARGE SCALE GENOMIC DNA]</scope>
    <source>
        <strain evidence="1 2">RCFS May 2013</strain>
    </source>
</reference>
<sequence length="190" mass="21465">MGVLLLQPTTTAQWQSLVKDAESSSNLRLNNELESYLVFLLGYYNQRPDIANSILAKEFLTGMTEKYARQRECLREVGDKCLLFAGFFPEQAEKKRVKIKYFIELGQTAYIQVASLSKAGSASLYSALSYDFISLMEILHAIRGLSDPINELTPLQAVELWTDVKSQHALAVLRRHISYPGAFTESLLKH</sequence>
<proteinExistence type="predicted"/>
<dbReference type="STRING" id="1225476.A1D18_06480"/>